<feature type="signal peptide" evidence="3 5">
    <location>
        <begin position="1"/>
        <end position="27"/>
    </location>
</feature>
<evidence type="ECO:0000313" key="5">
    <source>
        <dbReference type="RefSeq" id="NP_001373709.1"/>
    </source>
</evidence>
<dbReference type="RefSeq" id="NP_001373709.1">
    <property type="nucleotide sequence ID" value="NM_001386780.1"/>
</dbReference>
<evidence type="ECO:0000256" key="1">
    <source>
        <dbReference type="SAM" id="MobiDB-lite"/>
    </source>
</evidence>
<keyword evidence="4" id="KW-1185">Reference proteome</keyword>
<proteinExistence type="predicted"/>
<sequence length="295" mass="32328" precursor="true">MGVFTFRHLVWGQLILLTLVLNKITDAQQTHESLKNATTAPPLNATGNHTANNASNASSNSVYSNNTTTQSSSTTQMTPTVSTNNTSGTTLSNLTVTASAEHPTTTENDKVTSSTTTTTNLTAVAFTNSTEKATLLSTKPVTETTAITYTVPNSTHSVIDSQAGLNRSEQSLTIFFSVLLGLIVLVTLVHFVYKFSRSKERSIQYTHRRLQNDDTGEPFAVADDTMVISGGLYDGPQIYNPTMTVQNEEEFQTDAYGFASRPTQFRLEFLREDQDKALDHETSTFQTFQAQDQEP</sequence>
<dbReference type="ZFIN" id="ZDB-GENE-131127-499">
    <property type="gene designation" value="si:ch211-105j21.9"/>
</dbReference>
<dbReference type="AGR" id="ZFIN:ZDB-GENE-131127-499"/>
<gene>
    <name evidence="5 6" type="primary">si:ch211-105j21.9</name>
</gene>
<keyword evidence="2" id="KW-1133">Transmembrane helix</keyword>
<evidence type="ECO:0000313" key="4">
    <source>
        <dbReference type="Proteomes" id="UP000000437"/>
    </source>
</evidence>
<reference evidence="5" key="3">
    <citation type="submission" date="2025-08" db="UniProtKB">
        <authorList>
            <consortium name="RefSeq"/>
        </authorList>
    </citation>
    <scope>IDENTIFICATION</scope>
    <source>
        <strain evidence="5">Tuebingen</strain>
    </source>
</reference>
<protein>
    <submittedName>
        <fullName evidence="5">Sialomucin core protein 24-like isoform 1 precursor</fullName>
    </submittedName>
</protein>
<name>A0AB13AAI5_DANRE</name>
<feature type="region of interest" description="Disordered" evidence="1">
    <location>
        <begin position="32"/>
        <end position="91"/>
    </location>
</feature>
<evidence type="ECO:0000256" key="3">
    <source>
        <dbReference type="SAM" id="SignalP"/>
    </source>
</evidence>
<keyword evidence="2" id="KW-0472">Membrane</keyword>
<feature type="chain" id="PRO_5043058540" evidence="3 5">
    <location>
        <begin position="28"/>
        <end position="295"/>
    </location>
</feature>
<feature type="compositionally biased region" description="Low complexity" evidence="1">
    <location>
        <begin position="44"/>
        <end position="91"/>
    </location>
</feature>
<keyword evidence="3 5" id="KW-0732">Signal</keyword>
<accession>A0AB13AAI5</accession>
<dbReference type="Proteomes" id="UP000000437">
    <property type="component" value="Chromosome 6"/>
</dbReference>
<feature type="compositionally biased region" description="Polar residues" evidence="1">
    <location>
        <begin position="32"/>
        <end position="41"/>
    </location>
</feature>
<reference evidence="5" key="1">
    <citation type="journal article" date="2016" name="BMC Genomics">
        <title>Gene evolution and gene expression after whole genome duplication in fish: the PhyloFish database.</title>
        <authorList>
            <person name="Pasquier J."/>
            <person name="Cabau C."/>
            <person name="Nguyen T."/>
            <person name="Jouanno E."/>
            <person name="Severac D."/>
            <person name="Braasch I."/>
            <person name="Journot L."/>
            <person name="Pontarotti P."/>
            <person name="Klopp C."/>
            <person name="Postlethwait J.H."/>
            <person name="Guiguen Y."/>
            <person name="Bobe J."/>
        </authorList>
    </citation>
    <scope>NUCLEOTIDE SEQUENCE</scope>
    <source>
        <strain evidence="5">Tuebingen</strain>
    </source>
</reference>
<evidence type="ECO:0000313" key="6">
    <source>
        <dbReference type="ZFIN" id="ZDB-GENE-131127-499"/>
    </source>
</evidence>
<keyword evidence="2" id="KW-0812">Transmembrane</keyword>
<evidence type="ECO:0000256" key="2">
    <source>
        <dbReference type="SAM" id="Phobius"/>
    </source>
</evidence>
<organism evidence="4 5">
    <name type="scientific">Danio rerio</name>
    <name type="common">Zebrafish</name>
    <name type="synonym">Brachydanio rerio</name>
    <dbReference type="NCBI Taxonomy" id="7955"/>
    <lineage>
        <taxon>Eukaryota</taxon>
        <taxon>Metazoa</taxon>
        <taxon>Chordata</taxon>
        <taxon>Craniata</taxon>
        <taxon>Vertebrata</taxon>
        <taxon>Euteleostomi</taxon>
        <taxon>Actinopterygii</taxon>
        <taxon>Neopterygii</taxon>
        <taxon>Teleostei</taxon>
        <taxon>Ostariophysi</taxon>
        <taxon>Cypriniformes</taxon>
        <taxon>Danionidae</taxon>
        <taxon>Danioninae</taxon>
        <taxon>Danio</taxon>
    </lineage>
</organism>
<dbReference type="GeneID" id="103911274"/>
<dbReference type="AlphaFoldDB" id="A0AB13AAI5"/>
<feature type="transmembrane region" description="Helical" evidence="2">
    <location>
        <begin position="172"/>
        <end position="193"/>
    </location>
</feature>
<reference evidence="5" key="2">
    <citation type="journal article" date="2020" name="BMC Genomics">
        <title>Bioinformatic analysis and functional predictions of selected regeneration-associated transcripts expressed by zebrafish microglia.</title>
        <authorList>
            <person name="Issaka Salia O."/>
            <person name="Mitchell D.M."/>
        </authorList>
    </citation>
    <scope>NUCLEOTIDE SEQUENCE</scope>
    <source>
        <strain evidence="5">Tuebingen</strain>
    </source>
</reference>
<dbReference type="KEGG" id="dre:103911274"/>